<evidence type="ECO:0000259" key="2">
    <source>
        <dbReference type="PROSITE" id="PS51083"/>
    </source>
</evidence>
<gene>
    <name evidence="3" type="ORF">QE152_g25934</name>
</gene>
<keyword evidence="4" id="KW-1185">Reference proteome</keyword>
<protein>
    <submittedName>
        <fullName evidence="3">HIT zinc finger</fullName>
    </submittedName>
</protein>
<dbReference type="GO" id="GO:0008270">
    <property type="term" value="F:zinc ion binding"/>
    <property type="evidence" value="ECO:0007669"/>
    <property type="project" value="UniProtKB-UniRule"/>
</dbReference>
<dbReference type="AlphaFoldDB" id="A0AAW1K0B3"/>
<keyword evidence="1" id="KW-0863">Zinc-finger</keyword>
<dbReference type="Pfam" id="PF04438">
    <property type="entry name" value="zf-HIT"/>
    <property type="match status" value="1"/>
</dbReference>
<dbReference type="InterPro" id="IPR048371">
    <property type="entry name" value="ZNHIT3_C"/>
</dbReference>
<dbReference type="CDD" id="cd23024">
    <property type="entry name" value="zf-HIT_ZNHIT2-3"/>
    <property type="match status" value="1"/>
</dbReference>
<dbReference type="Pfam" id="PF21373">
    <property type="entry name" value="ZNHIT3_C"/>
    <property type="match status" value="1"/>
</dbReference>
<dbReference type="Proteomes" id="UP001458880">
    <property type="component" value="Unassembled WGS sequence"/>
</dbReference>
<name>A0AAW1K0B3_POPJA</name>
<feature type="domain" description="HIT-type" evidence="2">
    <location>
        <begin position="4"/>
        <end position="36"/>
    </location>
</feature>
<dbReference type="EMBL" id="JASPKY010000291">
    <property type="protein sequence ID" value="KAK9710583.1"/>
    <property type="molecule type" value="Genomic_DNA"/>
</dbReference>
<dbReference type="PROSITE" id="PS51083">
    <property type="entry name" value="ZF_HIT"/>
    <property type="match status" value="1"/>
</dbReference>
<keyword evidence="1" id="KW-0479">Metal-binding</keyword>
<keyword evidence="1" id="KW-0862">Zinc</keyword>
<sequence length="131" mass="15120">MKNCIICNEDGKYKCPTCLIYYCSVTCCKKHRENKCDVVKKEEPMLQPVPQSSEIRYPTVDTVPLEKLKLLQRDKTLKQILENPHLRDLLQTIDKAENADVEMQKAMLEPLFVEFADACLNVVEPKSDDET</sequence>
<comment type="caution">
    <text evidence="3">The sequence shown here is derived from an EMBL/GenBank/DDBJ whole genome shotgun (WGS) entry which is preliminary data.</text>
</comment>
<evidence type="ECO:0000313" key="4">
    <source>
        <dbReference type="Proteomes" id="UP001458880"/>
    </source>
</evidence>
<reference evidence="3 4" key="1">
    <citation type="journal article" date="2024" name="BMC Genomics">
        <title>De novo assembly and annotation of Popillia japonica's genome with initial clues to its potential as an invasive pest.</title>
        <authorList>
            <person name="Cucini C."/>
            <person name="Boschi S."/>
            <person name="Funari R."/>
            <person name="Cardaioli E."/>
            <person name="Iannotti N."/>
            <person name="Marturano G."/>
            <person name="Paoli F."/>
            <person name="Bruttini M."/>
            <person name="Carapelli A."/>
            <person name="Frati F."/>
            <person name="Nardi F."/>
        </authorList>
    </citation>
    <scope>NUCLEOTIDE SEQUENCE [LARGE SCALE GENOMIC DNA]</scope>
    <source>
        <strain evidence="3">DMR45628</strain>
    </source>
</reference>
<evidence type="ECO:0000256" key="1">
    <source>
        <dbReference type="PROSITE-ProRule" id="PRU00453"/>
    </source>
</evidence>
<dbReference type="SUPFAM" id="SSF144232">
    <property type="entry name" value="HIT/MYND zinc finger-like"/>
    <property type="match status" value="1"/>
</dbReference>
<evidence type="ECO:0000313" key="3">
    <source>
        <dbReference type="EMBL" id="KAK9710583.1"/>
    </source>
</evidence>
<proteinExistence type="predicted"/>
<dbReference type="Gene3D" id="3.30.60.190">
    <property type="match status" value="1"/>
</dbReference>
<accession>A0AAW1K0B3</accession>
<dbReference type="InterPro" id="IPR007529">
    <property type="entry name" value="Znf_HIT"/>
</dbReference>
<organism evidence="3 4">
    <name type="scientific">Popillia japonica</name>
    <name type="common">Japanese beetle</name>
    <dbReference type="NCBI Taxonomy" id="7064"/>
    <lineage>
        <taxon>Eukaryota</taxon>
        <taxon>Metazoa</taxon>
        <taxon>Ecdysozoa</taxon>
        <taxon>Arthropoda</taxon>
        <taxon>Hexapoda</taxon>
        <taxon>Insecta</taxon>
        <taxon>Pterygota</taxon>
        <taxon>Neoptera</taxon>
        <taxon>Endopterygota</taxon>
        <taxon>Coleoptera</taxon>
        <taxon>Polyphaga</taxon>
        <taxon>Scarabaeiformia</taxon>
        <taxon>Scarabaeidae</taxon>
        <taxon>Rutelinae</taxon>
        <taxon>Popillia</taxon>
    </lineage>
</organism>